<evidence type="ECO:0000313" key="1">
    <source>
        <dbReference type="EMBL" id="KAG8539371.1"/>
    </source>
</evidence>
<accession>A0AAV6YR04</accession>
<reference evidence="1" key="1">
    <citation type="thesis" date="2020" institute="ProQuest LLC" country="789 East Eisenhower Parkway, Ann Arbor, MI, USA">
        <title>Comparative Genomics and Chromosome Evolution.</title>
        <authorList>
            <person name="Mudd A.B."/>
        </authorList>
    </citation>
    <scope>NUCLEOTIDE SEQUENCE</scope>
    <source>
        <strain evidence="1">237g6f4</strain>
        <tissue evidence="1">Blood</tissue>
    </source>
</reference>
<dbReference type="Proteomes" id="UP000824782">
    <property type="component" value="Unassembled WGS sequence"/>
</dbReference>
<evidence type="ECO:0000313" key="2">
    <source>
        <dbReference type="Proteomes" id="UP000824782"/>
    </source>
</evidence>
<name>A0AAV6YR04_ENGPU</name>
<organism evidence="1 2">
    <name type="scientific">Engystomops pustulosus</name>
    <name type="common">Tungara frog</name>
    <name type="synonym">Physalaemus pustulosus</name>
    <dbReference type="NCBI Taxonomy" id="76066"/>
    <lineage>
        <taxon>Eukaryota</taxon>
        <taxon>Metazoa</taxon>
        <taxon>Chordata</taxon>
        <taxon>Craniata</taxon>
        <taxon>Vertebrata</taxon>
        <taxon>Euteleostomi</taxon>
        <taxon>Amphibia</taxon>
        <taxon>Batrachia</taxon>
        <taxon>Anura</taxon>
        <taxon>Neobatrachia</taxon>
        <taxon>Hyloidea</taxon>
        <taxon>Leptodactylidae</taxon>
        <taxon>Leiuperinae</taxon>
        <taxon>Engystomops</taxon>
    </lineage>
</organism>
<keyword evidence="2" id="KW-1185">Reference proteome</keyword>
<comment type="caution">
    <text evidence="1">The sequence shown here is derived from an EMBL/GenBank/DDBJ whole genome shotgun (WGS) entry which is preliminary data.</text>
</comment>
<gene>
    <name evidence="1" type="ORF">GDO81_021003</name>
</gene>
<proteinExistence type="predicted"/>
<evidence type="ECO:0008006" key="3">
    <source>
        <dbReference type="Google" id="ProtNLM"/>
    </source>
</evidence>
<dbReference type="AlphaFoldDB" id="A0AAV6YR04"/>
<sequence>MFCTAAFADDLLIIVANPETAFPTPATICEEFQTVFNFKINSSKSGAPNISCSSASIMRAKRSLLSLGQTAPSPFWGSISLLIHVLGFH</sequence>
<dbReference type="EMBL" id="WNYA01014948">
    <property type="protein sequence ID" value="KAG8539371.1"/>
    <property type="molecule type" value="Genomic_DNA"/>
</dbReference>
<protein>
    <recommendedName>
        <fullName evidence="3">Reverse transcriptase domain-containing protein</fullName>
    </recommendedName>
</protein>